<dbReference type="InterPro" id="IPR018044">
    <property type="entry name" value="Peptidase_S11"/>
</dbReference>
<evidence type="ECO:0000259" key="10">
    <source>
        <dbReference type="Pfam" id="PF00768"/>
    </source>
</evidence>
<gene>
    <name evidence="11" type="ORF">FPL14_26295</name>
</gene>
<keyword evidence="11" id="KW-0121">Carboxypeptidase</keyword>
<keyword evidence="11" id="KW-0645">Protease</keyword>
<dbReference type="KEGG" id="cchl:FPL14_26295"/>
<feature type="active site" evidence="7">
    <location>
        <position position="125"/>
    </location>
</feature>
<evidence type="ECO:0000256" key="3">
    <source>
        <dbReference type="ARBA" id="ARBA00022801"/>
    </source>
</evidence>
<dbReference type="Proteomes" id="UP000515679">
    <property type="component" value="Chromosome"/>
</dbReference>
<evidence type="ECO:0000313" key="12">
    <source>
        <dbReference type="Proteomes" id="UP000515679"/>
    </source>
</evidence>
<dbReference type="Gene3D" id="3.40.710.10">
    <property type="entry name" value="DD-peptidase/beta-lactamase superfamily"/>
    <property type="match status" value="1"/>
</dbReference>
<keyword evidence="3" id="KW-0378">Hydrolase</keyword>
<evidence type="ECO:0000256" key="6">
    <source>
        <dbReference type="ARBA" id="ARBA00023316"/>
    </source>
</evidence>
<evidence type="ECO:0000256" key="7">
    <source>
        <dbReference type="PIRSR" id="PIRSR618044-1"/>
    </source>
</evidence>
<evidence type="ECO:0000313" key="11">
    <source>
        <dbReference type="EMBL" id="QMV44284.1"/>
    </source>
</evidence>
<evidence type="ECO:0000256" key="9">
    <source>
        <dbReference type="RuleBase" id="RU004016"/>
    </source>
</evidence>
<feature type="binding site" evidence="8">
    <location>
        <position position="249"/>
    </location>
    <ligand>
        <name>substrate</name>
    </ligand>
</feature>
<organism evidence="11 12">
    <name type="scientific">Cohnella cholangitidis</name>
    <dbReference type="NCBI Taxonomy" id="2598458"/>
    <lineage>
        <taxon>Bacteria</taxon>
        <taxon>Bacillati</taxon>
        <taxon>Bacillota</taxon>
        <taxon>Bacilli</taxon>
        <taxon>Bacillales</taxon>
        <taxon>Paenibacillaceae</taxon>
        <taxon>Cohnella</taxon>
    </lineage>
</organism>
<dbReference type="EMBL" id="CP041969">
    <property type="protein sequence ID" value="QMV44284.1"/>
    <property type="molecule type" value="Genomic_DNA"/>
</dbReference>
<evidence type="ECO:0000256" key="2">
    <source>
        <dbReference type="ARBA" id="ARBA00022729"/>
    </source>
</evidence>
<feature type="active site" description="Acyl-ester intermediate" evidence="7">
    <location>
        <position position="65"/>
    </location>
</feature>
<sequence length="300" mass="32050">MKWKRLFVVIILLVVVGWAVDIKEKLSFSKAPGPSLAVLSAVMMDADTGKWLYTSNAKEALPPASMSKMMTELLVLDAVQAGELSWSEPVVASEYAAQVGGAGMDLTAGQSATVKELFQAMAIHSANDATIALVEYIAGSEAEFVERMNVKAREIGLSENTHFANATGLTSVDLDSFATAATDGETMMTAEDVALLARNLIETHPEVLKVTKEASAFVAVGNGKQTDLKTTNEMLPGQRFGTKGNDGLKTGYTERAGYCFTGTTVIDGRRFITVVMGASTPEARFEETKKLLAYAEGNLS</sequence>
<dbReference type="GO" id="GO:0009252">
    <property type="term" value="P:peptidoglycan biosynthetic process"/>
    <property type="evidence" value="ECO:0007669"/>
    <property type="project" value="UniProtKB-KW"/>
</dbReference>
<proteinExistence type="inferred from homology"/>
<evidence type="ECO:0000256" key="1">
    <source>
        <dbReference type="ARBA" id="ARBA00007164"/>
    </source>
</evidence>
<feature type="active site" description="Proton acceptor" evidence="7">
    <location>
        <position position="68"/>
    </location>
</feature>
<evidence type="ECO:0000256" key="8">
    <source>
        <dbReference type="PIRSR" id="PIRSR618044-2"/>
    </source>
</evidence>
<dbReference type="PRINTS" id="PR00725">
    <property type="entry name" value="DADACBPTASE1"/>
</dbReference>
<accession>A0A7G5C500</accession>
<dbReference type="InterPro" id="IPR001967">
    <property type="entry name" value="Peptidase_S11_N"/>
</dbReference>
<dbReference type="AlphaFoldDB" id="A0A7G5C500"/>
<keyword evidence="12" id="KW-1185">Reference proteome</keyword>
<feature type="domain" description="Peptidase S11 D-alanyl-D-alanine carboxypeptidase A N-terminal" evidence="10">
    <location>
        <begin position="34"/>
        <end position="280"/>
    </location>
</feature>
<evidence type="ECO:0000256" key="4">
    <source>
        <dbReference type="ARBA" id="ARBA00022960"/>
    </source>
</evidence>
<dbReference type="GO" id="GO:0008360">
    <property type="term" value="P:regulation of cell shape"/>
    <property type="evidence" value="ECO:0007669"/>
    <property type="project" value="UniProtKB-KW"/>
</dbReference>
<dbReference type="Pfam" id="PF00768">
    <property type="entry name" value="Peptidase_S11"/>
    <property type="match status" value="1"/>
</dbReference>
<dbReference type="InterPro" id="IPR012338">
    <property type="entry name" value="Beta-lactam/transpept-like"/>
</dbReference>
<dbReference type="GO" id="GO:0009002">
    <property type="term" value="F:serine-type D-Ala-D-Ala carboxypeptidase activity"/>
    <property type="evidence" value="ECO:0007669"/>
    <property type="project" value="InterPro"/>
</dbReference>
<keyword evidence="2" id="KW-0732">Signal</keyword>
<dbReference type="GO" id="GO:0071555">
    <property type="term" value="P:cell wall organization"/>
    <property type="evidence" value="ECO:0007669"/>
    <property type="project" value="UniProtKB-KW"/>
</dbReference>
<dbReference type="PANTHER" id="PTHR21581:SF11">
    <property type="entry name" value="D-ALANYL-D-ALANINE CARBOXYPEPTIDASE DACA"/>
    <property type="match status" value="1"/>
</dbReference>
<keyword evidence="4" id="KW-0133">Cell shape</keyword>
<keyword evidence="6" id="KW-0961">Cell wall biogenesis/degradation</keyword>
<reference evidence="11 12" key="1">
    <citation type="submission" date="2019-07" db="EMBL/GenBank/DDBJ databases">
        <authorList>
            <person name="Kim J.K."/>
            <person name="Cheong H.-M."/>
            <person name="Choi Y."/>
            <person name="Hwang K.J."/>
            <person name="Lee S."/>
            <person name="Choi C."/>
        </authorList>
    </citation>
    <scope>NUCLEOTIDE SEQUENCE [LARGE SCALE GENOMIC DNA]</scope>
    <source>
        <strain evidence="11 12">KS 22</strain>
    </source>
</reference>
<protein>
    <submittedName>
        <fullName evidence="11">D-alanyl-D-alanine carboxypeptidase</fullName>
    </submittedName>
</protein>
<comment type="similarity">
    <text evidence="1 9">Belongs to the peptidase S11 family.</text>
</comment>
<dbReference type="PANTHER" id="PTHR21581">
    <property type="entry name" value="D-ALANYL-D-ALANINE CARBOXYPEPTIDASE"/>
    <property type="match status" value="1"/>
</dbReference>
<dbReference type="GO" id="GO:0006508">
    <property type="term" value="P:proteolysis"/>
    <property type="evidence" value="ECO:0007669"/>
    <property type="project" value="InterPro"/>
</dbReference>
<keyword evidence="5" id="KW-0573">Peptidoglycan synthesis</keyword>
<evidence type="ECO:0000256" key="5">
    <source>
        <dbReference type="ARBA" id="ARBA00022984"/>
    </source>
</evidence>
<dbReference type="SUPFAM" id="SSF56601">
    <property type="entry name" value="beta-lactamase/transpeptidase-like"/>
    <property type="match status" value="1"/>
</dbReference>
<name>A0A7G5C500_9BACL</name>
<dbReference type="RefSeq" id="WP_182300519.1">
    <property type="nucleotide sequence ID" value="NZ_CP041969.1"/>
</dbReference>